<feature type="domain" description="LiaI-LiaF-like transmembrane region" evidence="2">
    <location>
        <begin position="5"/>
        <end position="50"/>
    </location>
</feature>
<evidence type="ECO:0000259" key="2">
    <source>
        <dbReference type="Pfam" id="PF18917"/>
    </source>
</evidence>
<keyword evidence="4" id="KW-1185">Reference proteome</keyword>
<reference evidence="3" key="1">
    <citation type="journal article" date="2014" name="Int. J. Syst. Evol. Microbiol.">
        <title>Complete genome sequence of Corynebacterium casei LMG S-19264T (=DSM 44701T), isolated from a smear-ripened cheese.</title>
        <authorList>
            <consortium name="US DOE Joint Genome Institute (JGI-PGF)"/>
            <person name="Walter F."/>
            <person name="Albersmeier A."/>
            <person name="Kalinowski J."/>
            <person name="Ruckert C."/>
        </authorList>
    </citation>
    <scope>NUCLEOTIDE SEQUENCE</scope>
    <source>
        <strain evidence="3">JCM 13306</strain>
    </source>
</reference>
<dbReference type="RefSeq" id="WP_140718863.1">
    <property type="nucleotide sequence ID" value="NZ_BNBA01000011.1"/>
</dbReference>
<dbReference type="InterPro" id="IPR043726">
    <property type="entry name" value="LiaI-LiaF-like_TM1"/>
</dbReference>
<keyword evidence="1" id="KW-1133">Transmembrane helix</keyword>
<evidence type="ECO:0000313" key="3">
    <source>
        <dbReference type="EMBL" id="GHH52702.1"/>
    </source>
</evidence>
<sequence>MRSNIVAALILIVVGLLFLANNLGWTNLSIGKLITTWWPAILVAVGIGMLFGKGK</sequence>
<keyword evidence="1" id="KW-0812">Transmembrane</keyword>
<keyword evidence="1" id="KW-0472">Membrane</keyword>
<protein>
    <recommendedName>
        <fullName evidence="2">LiaI-LiaF-like transmembrane region domain-containing protein</fullName>
    </recommendedName>
</protein>
<gene>
    <name evidence="3" type="ORF">GCM10009090_16970</name>
</gene>
<reference evidence="3" key="2">
    <citation type="submission" date="2020-09" db="EMBL/GenBank/DDBJ databases">
        <authorList>
            <person name="Sun Q."/>
            <person name="Ohkuma M."/>
        </authorList>
    </citation>
    <scope>NUCLEOTIDE SEQUENCE</scope>
    <source>
        <strain evidence="3">JCM 13306</strain>
    </source>
</reference>
<dbReference type="Pfam" id="PF18917">
    <property type="entry name" value="LiaI-LiaF-like_TM1"/>
    <property type="match status" value="1"/>
</dbReference>
<proteinExistence type="predicted"/>
<dbReference type="Proteomes" id="UP000623958">
    <property type="component" value="Unassembled WGS sequence"/>
</dbReference>
<feature type="transmembrane region" description="Helical" evidence="1">
    <location>
        <begin position="36"/>
        <end position="52"/>
    </location>
</feature>
<organism evidence="3 4">
    <name type="scientific">Xanthomonas boreopolis</name>
    <dbReference type="NCBI Taxonomy" id="86183"/>
    <lineage>
        <taxon>Bacteria</taxon>
        <taxon>Pseudomonadati</taxon>
        <taxon>Pseudomonadota</taxon>
        <taxon>Gammaproteobacteria</taxon>
        <taxon>Lysobacterales</taxon>
        <taxon>Lysobacteraceae</taxon>
        <taxon>Xanthomonas</taxon>
    </lineage>
</organism>
<dbReference type="EMBL" id="BNBA01000011">
    <property type="protein sequence ID" value="GHH52702.1"/>
    <property type="molecule type" value="Genomic_DNA"/>
</dbReference>
<accession>A0A919F7K1</accession>
<comment type="caution">
    <text evidence="3">The sequence shown here is derived from an EMBL/GenBank/DDBJ whole genome shotgun (WGS) entry which is preliminary data.</text>
</comment>
<evidence type="ECO:0000313" key="4">
    <source>
        <dbReference type="Proteomes" id="UP000623958"/>
    </source>
</evidence>
<dbReference type="AlphaFoldDB" id="A0A919F7K1"/>
<evidence type="ECO:0000256" key="1">
    <source>
        <dbReference type="SAM" id="Phobius"/>
    </source>
</evidence>
<name>A0A919F7K1_9XANT</name>